<dbReference type="PATRIC" id="fig|1339315.3.peg.3720"/>
<dbReference type="InterPro" id="IPR013320">
    <property type="entry name" value="ConA-like_dom_sf"/>
</dbReference>
<dbReference type="GO" id="GO:0005975">
    <property type="term" value="P:carbohydrate metabolic process"/>
    <property type="evidence" value="ECO:0007669"/>
    <property type="project" value="UniProtKB-ARBA"/>
</dbReference>
<sequence length="393" mass="43084">MKCNVSYKYLFIAIGILCPLFSSCDYADGEGSGSENAVYMETPDNKGIVNFTLEPDGGITYLTPRLANISQSPVTIQVGYDKEALDKYNKDNGASYEPLPPSAFKLADAEGNELSASEGIRVPAGDFSAKIMVKVGQLNSKDSPANKKYAIPLSITGASNYSLIPSQRSAILLLNRSILSSVAKVSGGEGIRIKPVGMHTKAEWTIQMSAIYSSLTRSNLTTAYLSNGTGGEFYTRISSTAGIQVKNGRDGDDTWTQMPLQAGKWLHITYVHKDKKTTVYVNGKVQKVFENSAITFGENSMIVVGNSGYRNDYLREIRLWDKALTESEINDYLYLPMDPATPHLISYLPLSKEMETKDLKAPAGTENVTTKARIEYVENVKFPADELVIVNQE</sequence>
<keyword evidence="1" id="KW-0732">Signal</keyword>
<dbReference type="Pfam" id="PF08522">
    <property type="entry name" value="BT_3987-like_N"/>
    <property type="match status" value="1"/>
</dbReference>
<reference evidence="3 4" key="1">
    <citation type="submission" date="2014-02" db="EMBL/GenBank/DDBJ databases">
        <authorList>
            <person name="Sears C."/>
            <person name="Carroll K."/>
            <person name="Sack B.R."/>
            <person name="Qadri F."/>
            <person name="Myers L.L."/>
            <person name="Chung G.-T."/>
            <person name="Escheverria P."/>
            <person name="Fraser C.M."/>
            <person name="Sadzewicz L."/>
            <person name="Shefchek K.A."/>
            <person name="Tallon L."/>
            <person name="Das S.P."/>
            <person name="Daugherty S."/>
            <person name="Mongodin E.F."/>
        </authorList>
    </citation>
    <scope>NUCLEOTIDE SEQUENCE [LARGE SCALE GENOMIC DNA]</scope>
    <source>
        <strain evidence="4">3988T(B)14</strain>
    </source>
</reference>
<comment type="caution">
    <text evidence="3">The sequence shown here is derived from an EMBL/GenBank/DDBJ whole genome shotgun (WGS) entry which is preliminary data.</text>
</comment>
<dbReference type="RefSeq" id="WP_032588490.1">
    <property type="nucleotide sequence ID" value="NZ_JGCY01000371.1"/>
</dbReference>
<evidence type="ECO:0000256" key="1">
    <source>
        <dbReference type="SAM" id="SignalP"/>
    </source>
</evidence>
<feature type="domain" description="BT-3987-like N-terminal" evidence="2">
    <location>
        <begin position="35"/>
        <end position="161"/>
    </location>
</feature>
<dbReference type="Gene3D" id="2.60.40.1740">
    <property type="entry name" value="hypothetical protein (bacova_03559)"/>
    <property type="match status" value="1"/>
</dbReference>
<dbReference type="Gene3D" id="2.60.120.200">
    <property type="match status" value="1"/>
</dbReference>
<dbReference type="EMBL" id="JGCY01000371">
    <property type="protein sequence ID" value="EXY73218.1"/>
    <property type="molecule type" value="Genomic_DNA"/>
</dbReference>
<name>A0A015UH09_BACFG</name>
<gene>
    <name evidence="3" type="ORF">M124_3047</name>
</gene>
<dbReference type="InterPro" id="IPR013728">
    <property type="entry name" value="BT_3987-like_N"/>
</dbReference>
<proteinExistence type="predicted"/>
<dbReference type="PROSITE" id="PS51257">
    <property type="entry name" value="PROKAR_LIPOPROTEIN"/>
    <property type="match status" value="1"/>
</dbReference>
<dbReference type="AlphaFoldDB" id="A0A015UH09"/>
<dbReference type="GO" id="GO:0030246">
    <property type="term" value="F:carbohydrate binding"/>
    <property type="evidence" value="ECO:0007669"/>
    <property type="project" value="UniProtKB-KW"/>
</dbReference>
<dbReference type="SUPFAM" id="SSF49899">
    <property type="entry name" value="Concanavalin A-like lectins/glucanases"/>
    <property type="match status" value="1"/>
</dbReference>
<evidence type="ECO:0000313" key="3">
    <source>
        <dbReference type="EMBL" id="EXY73218.1"/>
    </source>
</evidence>
<feature type="chain" id="PRO_5001477561" evidence="1">
    <location>
        <begin position="28"/>
        <end position="393"/>
    </location>
</feature>
<organism evidence="3 4">
    <name type="scientific">Bacteroides fragilis str. 3988T(B)14</name>
    <dbReference type="NCBI Taxonomy" id="1339315"/>
    <lineage>
        <taxon>Bacteria</taxon>
        <taxon>Pseudomonadati</taxon>
        <taxon>Bacteroidota</taxon>
        <taxon>Bacteroidia</taxon>
        <taxon>Bacteroidales</taxon>
        <taxon>Bacteroidaceae</taxon>
        <taxon>Bacteroides</taxon>
    </lineage>
</organism>
<feature type="signal peptide" evidence="1">
    <location>
        <begin position="1"/>
        <end position="27"/>
    </location>
</feature>
<evidence type="ECO:0000313" key="4">
    <source>
        <dbReference type="Proteomes" id="UP000020529"/>
    </source>
</evidence>
<dbReference type="Proteomes" id="UP000020529">
    <property type="component" value="Unassembled WGS sequence"/>
</dbReference>
<evidence type="ECO:0000259" key="2">
    <source>
        <dbReference type="Pfam" id="PF08522"/>
    </source>
</evidence>
<accession>A0A015UH09</accession>
<keyword evidence="3" id="KW-0430">Lectin</keyword>
<dbReference type="Pfam" id="PF13385">
    <property type="entry name" value="Laminin_G_3"/>
    <property type="match status" value="1"/>
</dbReference>
<dbReference type="GO" id="GO:0004553">
    <property type="term" value="F:hydrolase activity, hydrolyzing O-glycosyl compounds"/>
    <property type="evidence" value="ECO:0007669"/>
    <property type="project" value="UniProtKB-ARBA"/>
</dbReference>
<protein>
    <submittedName>
        <fullName evidence="3">Concanavalin A-like lectin/glucanases superfamily protein</fullName>
    </submittedName>
</protein>